<dbReference type="Pfam" id="PF05114">
    <property type="entry name" value="MbnB_TglH_ChrH"/>
    <property type="match status" value="1"/>
</dbReference>
<evidence type="ECO:0000313" key="1">
    <source>
        <dbReference type="EMBL" id="APC39315.1"/>
    </source>
</evidence>
<dbReference type="PANTHER" id="PTHR42194:SF1">
    <property type="entry name" value="UPF0276 PROTEIN HI_1600"/>
    <property type="match status" value="1"/>
</dbReference>
<evidence type="ECO:0008006" key="3">
    <source>
        <dbReference type="Google" id="ProtNLM"/>
    </source>
</evidence>
<accession>A0A1J0GDF0</accession>
<dbReference type="SUPFAM" id="SSF51658">
    <property type="entry name" value="Xylose isomerase-like"/>
    <property type="match status" value="1"/>
</dbReference>
<dbReference type="PANTHER" id="PTHR42194">
    <property type="entry name" value="UPF0276 PROTEIN HI_1600"/>
    <property type="match status" value="1"/>
</dbReference>
<gene>
    <name evidence="1" type="ORF">A7L45_04185</name>
</gene>
<dbReference type="STRING" id="1552.A7L45_04185"/>
<protein>
    <recommendedName>
        <fullName evidence="3">DUF692 family protein</fullName>
    </recommendedName>
</protein>
<dbReference type="OrthoDB" id="1932681at2"/>
<evidence type="ECO:0000313" key="2">
    <source>
        <dbReference type="Proteomes" id="UP000182569"/>
    </source>
</evidence>
<name>A0A1J0GDF0_9CLOT</name>
<keyword evidence="2" id="KW-1185">Reference proteome</keyword>
<organism evidence="1 2">
    <name type="scientific">Clostridium estertheticum subsp. estertheticum</name>
    <dbReference type="NCBI Taxonomy" id="1552"/>
    <lineage>
        <taxon>Bacteria</taxon>
        <taxon>Bacillati</taxon>
        <taxon>Bacillota</taxon>
        <taxon>Clostridia</taxon>
        <taxon>Eubacteriales</taxon>
        <taxon>Clostridiaceae</taxon>
        <taxon>Clostridium</taxon>
    </lineage>
</organism>
<dbReference type="Gene3D" id="3.20.20.150">
    <property type="entry name" value="Divalent-metal-dependent TIM barrel enzymes"/>
    <property type="match status" value="1"/>
</dbReference>
<sequence>MYIGCNWSKSLKFLLEKESVSVDYIKSGAYGTFNEQFSIMRSMRPVLLHGLGYFERAGMENIEIIDFNSANNLIKKCNSPHYGIHLAIKNSDMYPGMTDENIYERMSKQIQIFKSKLTVPLLLENIADTPKEHLITIDHYPYIMPEQISRLLTDNDVSFLLDLTHAKITAQYRGWNIHDYIRALPLNRVAEIHINGSGYDKNGFPEDTHQAMKNEDYKLLEWVLNYTNPNIVSLEYNGVESENEETVTCSLEKQLKEVQNICNSTKKEFNK</sequence>
<dbReference type="EMBL" id="CP015756">
    <property type="protein sequence ID" value="APC39315.1"/>
    <property type="molecule type" value="Genomic_DNA"/>
</dbReference>
<dbReference type="RefSeq" id="WP_071611607.1">
    <property type="nucleotide sequence ID" value="NZ_CP015756.1"/>
</dbReference>
<dbReference type="InterPro" id="IPR036237">
    <property type="entry name" value="Xyl_isomerase-like_sf"/>
</dbReference>
<dbReference type="AlphaFoldDB" id="A0A1J0GDF0"/>
<proteinExistence type="predicted"/>
<dbReference type="KEGG" id="ceu:A7L45_04185"/>
<reference evidence="2" key="1">
    <citation type="journal article" date="2016" name="Front. Microbiol.">
        <title>Complete Genome Sequence of Clostridium estertheticum DSM 8809, a Microbe Identified in Spoiled Vacuum Packed Beef.</title>
        <authorList>
            <person name="Yu Z."/>
            <person name="Gunn L."/>
            <person name="Brennan E."/>
            <person name="Reid R."/>
            <person name="Wall P.G."/>
            <person name="Gaora O.P."/>
            <person name="Hurley D."/>
            <person name="Bolton D."/>
            <person name="Fanning S."/>
        </authorList>
    </citation>
    <scope>NUCLEOTIDE SEQUENCE [LARGE SCALE GENOMIC DNA]</scope>
    <source>
        <strain evidence="2">DSM 8809</strain>
    </source>
</reference>
<dbReference type="InterPro" id="IPR007801">
    <property type="entry name" value="MbnB/TglH/ChrH"/>
</dbReference>
<dbReference type="Proteomes" id="UP000182569">
    <property type="component" value="Chromosome"/>
</dbReference>